<sequence length="515" mass="59147">MSKRKHESSDLIILDDDSSSTSSSEVIIETHEKPSCKYGSKCYRKNSEHINQFYHPKQISLSKEALSLKEQNSSGSKKFKVVPAPKQNLIFLTKVHDVPHASEINSTYSLSLKDILEKDKQGFVASAQFNYLHDLEWLLEQYPEENRDKPLTIIHGNSKRTELDLLAEAYSNITLVKAKIESPYGTHHTKMMFLLYKTGLKIVVHTSNLIEADWSQKTQGIWISTLFPKISSESKKPQIAYDSKTKFKNYLLTYLEHYRDEKLNYWMQVIKSHDMTTANVFLIGSCPGRFPSSKKIFGHVRLRKVLSDYLKISSPVEQPDQLVCQFSSIGSLGPSEDKWLCKEFSQSLSSCNNSMSSIITKPILIYPSVEDVFRSFEGPLAGGSLPYSKSVAIKQPYLNNFFHRWRADKTARTRASPHIKTFARYSNDFKKLYWFLLTSANLSKAAWGSFEKNESQYHILSYEIGVLFIPSILNEERDFFDLNGSEPEFLVPYDLPPTKFADKDKPWLVDYLLNI</sequence>
<dbReference type="Pfam" id="PF06087">
    <property type="entry name" value="Tyr-DNA_phospho"/>
    <property type="match status" value="1"/>
</dbReference>
<evidence type="ECO:0000313" key="15">
    <source>
        <dbReference type="Proteomes" id="UP000276133"/>
    </source>
</evidence>
<dbReference type="GO" id="GO:0006281">
    <property type="term" value="P:DNA repair"/>
    <property type="evidence" value="ECO:0007669"/>
    <property type="project" value="UniProtKB-KW"/>
</dbReference>
<feature type="active site" description="Nucleophile" evidence="9">
    <location>
        <position position="188"/>
    </location>
</feature>
<evidence type="ECO:0000256" key="2">
    <source>
        <dbReference type="ARBA" id="ARBA00010205"/>
    </source>
</evidence>
<dbReference type="AlphaFoldDB" id="A0A3M7R9U1"/>
<dbReference type="GO" id="GO:0005634">
    <property type="term" value="C:nucleus"/>
    <property type="evidence" value="ECO:0007669"/>
    <property type="project" value="UniProtKB-SubCell"/>
</dbReference>
<dbReference type="SUPFAM" id="SSF56024">
    <property type="entry name" value="Phospholipase D/nuclease"/>
    <property type="match status" value="2"/>
</dbReference>
<feature type="domain" description="PBZ-type" evidence="13">
    <location>
        <begin position="33"/>
        <end position="57"/>
    </location>
</feature>
<accession>A0A3M7R9U1</accession>
<evidence type="ECO:0000313" key="14">
    <source>
        <dbReference type="EMBL" id="RNA20174.1"/>
    </source>
</evidence>
<evidence type="ECO:0000259" key="13">
    <source>
        <dbReference type="Pfam" id="PF10283"/>
    </source>
</evidence>
<dbReference type="PANTHER" id="PTHR12415">
    <property type="entry name" value="TYROSYL-DNA PHOSPHODIESTERASE 1"/>
    <property type="match status" value="1"/>
</dbReference>
<comment type="subcellular location">
    <subcellularLocation>
        <location evidence="1">Nucleus</location>
    </subcellularLocation>
</comment>
<dbReference type="Gene3D" id="3.30.870.10">
    <property type="entry name" value="Endonuclease Chain A"/>
    <property type="match status" value="2"/>
</dbReference>
<keyword evidence="5" id="KW-0378">Hydrolase</keyword>
<feature type="site" description="Interaction with DNA" evidence="11">
    <location>
        <position position="443"/>
    </location>
</feature>
<keyword evidence="3" id="KW-0540">Nuclease</keyword>
<keyword evidence="15" id="KW-1185">Reference proteome</keyword>
<dbReference type="GO" id="GO:0003690">
    <property type="term" value="F:double-stranded DNA binding"/>
    <property type="evidence" value="ECO:0007669"/>
    <property type="project" value="TreeGrafter"/>
</dbReference>
<evidence type="ECO:0000256" key="12">
    <source>
        <dbReference type="SAM" id="MobiDB-lite"/>
    </source>
</evidence>
<keyword evidence="6" id="KW-0269">Exonuclease</keyword>
<comment type="caution">
    <text evidence="14">The sequence shown here is derived from an EMBL/GenBank/DDBJ whole genome shotgun (WGS) entry which is preliminary data.</text>
</comment>
<dbReference type="EMBL" id="REGN01003908">
    <property type="protein sequence ID" value="RNA20174.1"/>
    <property type="molecule type" value="Genomic_DNA"/>
</dbReference>
<keyword evidence="8" id="KW-0539">Nucleus</keyword>
<name>A0A3M7R9U1_BRAPC</name>
<comment type="similarity">
    <text evidence="2">Belongs to the tyrosyl-DNA phosphodiesterase family.</text>
</comment>
<dbReference type="InterPro" id="IPR019406">
    <property type="entry name" value="APLF_PBZ"/>
</dbReference>
<evidence type="ECO:0000256" key="7">
    <source>
        <dbReference type="ARBA" id="ARBA00023204"/>
    </source>
</evidence>
<dbReference type="GO" id="GO:0003697">
    <property type="term" value="F:single-stranded DNA binding"/>
    <property type="evidence" value="ECO:0007669"/>
    <property type="project" value="TreeGrafter"/>
</dbReference>
<dbReference type="Pfam" id="PF10283">
    <property type="entry name" value="zf-CCHH"/>
    <property type="match status" value="1"/>
</dbReference>
<evidence type="ECO:0000256" key="10">
    <source>
        <dbReference type="PIRSR" id="PIRSR610347-2"/>
    </source>
</evidence>
<dbReference type="GO" id="GO:0017005">
    <property type="term" value="F:3'-tyrosyl-DNA phosphodiesterase activity"/>
    <property type="evidence" value="ECO:0007669"/>
    <property type="project" value="TreeGrafter"/>
</dbReference>
<protein>
    <submittedName>
        <fullName evidence="14">Tyrosyl-DNA phosphodiesterase 1</fullName>
    </submittedName>
</protein>
<proteinExistence type="inferred from homology"/>
<dbReference type="Proteomes" id="UP000276133">
    <property type="component" value="Unassembled WGS sequence"/>
</dbReference>
<evidence type="ECO:0000256" key="9">
    <source>
        <dbReference type="PIRSR" id="PIRSR610347-1"/>
    </source>
</evidence>
<dbReference type="OrthoDB" id="47785at2759"/>
<reference evidence="14 15" key="1">
    <citation type="journal article" date="2018" name="Sci. Rep.">
        <title>Genomic signatures of local adaptation to the degree of environmental predictability in rotifers.</title>
        <authorList>
            <person name="Franch-Gras L."/>
            <person name="Hahn C."/>
            <person name="Garcia-Roger E.M."/>
            <person name="Carmona M.J."/>
            <person name="Serra M."/>
            <person name="Gomez A."/>
        </authorList>
    </citation>
    <scope>NUCLEOTIDE SEQUENCE [LARGE SCALE GENOMIC DNA]</scope>
    <source>
        <strain evidence="14">HYR1</strain>
    </source>
</reference>
<evidence type="ECO:0000256" key="5">
    <source>
        <dbReference type="ARBA" id="ARBA00022801"/>
    </source>
</evidence>
<evidence type="ECO:0000256" key="4">
    <source>
        <dbReference type="ARBA" id="ARBA00022763"/>
    </source>
</evidence>
<feature type="active site" description="Proton donor/acceptor" evidence="9">
    <location>
        <position position="418"/>
    </location>
</feature>
<evidence type="ECO:0000256" key="6">
    <source>
        <dbReference type="ARBA" id="ARBA00022839"/>
    </source>
</evidence>
<keyword evidence="4" id="KW-0227">DNA damage</keyword>
<organism evidence="14 15">
    <name type="scientific">Brachionus plicatilis</name>
    <name type="common">Marine rotifer</name>
    <name type="synonym">Brachionus muelleri</name>
    <dbReference type="NCBI Taxonomy" id="10195"/>
    <lineage>
        <taxon>Eukaryota</taxon>
        <taxon>Metazoa</taxon>
        <taxon>Spiralia</taxon>
        <taxon>Gnathifera</taxon>
        <taxon>Rotifera</taxon>
        <taxon>Eurotatoria</taxon>
        <taxon>Monogononta</taxon>
        <taxon>Pseudotrocha</taxon>
        <taxon>Ploima</taxon>
        <taxon>Brachionidae</taxon>
        <taxon>Brachionus</taxon>
    </lineage>
</organism>
<evidence type="ECO:0000256" key="1">
    <source>
        <dbReference type="ARBA" id="ARBA00004123"/>
    </source>
</evidence>
<feature type="binding site" evidence="10">
    <location>
        <position position="190"/>
    </location>
    <ligand>
        <name>substrate</name>
    </ligand>
</feature>
<evidence type="ECO:0000256" key="11">
    <source>
        <dbReference type="PIRSR" id="PIRSR610347-3"/>
    </source>
</evidence>
<dbReference type="InterPro" id="IPR010347">
    <property type="entry name" value="Tdp1"/>
</dbReference>
<feature type="region of interest" description="Disordered" evidence="12">
    <location>
        <begin position="1"/>
        <end position="25"/>
    </location>
</feature>
<dbReference type="GO" id="GO:0004527">
    <property type="term" value="F:exonuclease activity"/>
    <property type="evidence" value="ECO:0007669"/>
    <property type="project" value="UniProtKB-KW"/>
</dbReference>
<gene>
    <name evidence="14" type="ORF">BpHYR1_007220</name>
</gene>
<keyword evidence="7" id="KW-0234">DNA repair</keyword>
<dbReference type="PANTHER" id="PTHR12415:SF0">
    <property type="entry name" value="TYROSYL-DNA PHOSPHODIESTERASE 1"/>
    <property type="match status" value="1"/>
</dbReference>
<dbReference type="STRING" id="10195.A0A3M7R9U1"/>
<evidence type="ECO:0000256" key="8">
    <source>
        <dbReference type="ARBA" id="ARBA00023242"/>
    </source>
</evidence>
<evidence type="ECO:0000256" key="3">
    <source>
        <dbReference type="ARBA" id="ARBA00022722"/>
    </source>
</evidence>
<feature type="binding site" evidence="10">
    <location>
        <position position="420"/>
    </location>
    <ligand>
        <name>substrate</name>
    </ligand>
</feature>